<sequence>MKNGMSRFHSFPQQRYQVAREILKAQSPTGRPEPDTEYIELDSGRLFQGLWLDHYEDLMPRCGGKNLVCVACKLAMHTKGIIYCIRNHVPLILVGYTSKQGYYPEQTQVFMEKLADFSSQFGITTAYPLYEPFSDKHIARHLLEEHGLPSTGGGERKCLFCQTKTTATEKEIGQYLDLMFPRTAAFVEHTLAGRIREAALCFPPGNQQL</sequence>
<gene>
    <name evidence="1" type="ORF">GF1_08150</name>
</gene>
<dbReference type="AlphaFoldDB" id="A0A915TZZ5"/>
<organism evidence="1 2">
    <name type="scientific">Desulfolithobacter dissulfuricans</name>
    <dbReference type="NCBI Taxonomy" id="2795293"/>
    <lineage>
        <taxon>Bacteria</taxon>
        <taxon>Pseudomonadati</taxon>
        <taxon>Thermodesulfobacteriota</taxon>
        <taxon>Desulfobulbia</taxon>
        <taxon>Desulfobulbales</taxon>
        <taxon>Desulfobulbaceae</taxon>
        <taxon>Desulfolithobacter</taxon>
    </lineage>
</organism>
<protein>
    <submittedName>
        <fullName evidence="1">Uncharacterized protein</fullName>
    </submittedName>
</protein>
<dbReference type="EMBL" id="AP024233">
    <property type="protein sequence ID" value="BCO08439.1"/>
    <property type="molecule type" value="Genomic_DNA"/>
</dbReference>
<evidence type="ECO:0000313" key="2">
    <source>
        <dbReference type="Proteomes" id="UP001063350"/>
    </source>
</evidence>
<proteinExistence type="predicted"/>
<dbReference type="KEGG" id="ddu:GF1_08150"/>
<accession>A0A915TZZ5</accession>
<evidence type="ECO:0000313" key="1">
    <source>
        <dbReference type="EMBL" id="BCO08439.1"/>
    </source>
</evidence>
<dbReference type="Proteomes" id="UP001063350">
    <property type="component" value="Chromosome"/>
</dbReference>
<name>A0A915TZZ5_9BACT</name>
<keyword evidence="2" id="KW-1185">Reference proteome</keyword>
<reference evidence="1" key="1">
    <citation type="submission" date="2020-12" db="EMBL/GenBank/DDBJ databases">
        <title>Desulfobium dissulfuricans gen. nov., sp. nov., a novel mesophilic, sulfate-reducing bacterium isolated from a deep-sea hydrothermal vent.</title>
        <authorList>
            <person name="Hashimoto Y."/>
            <person name="Tame A."/>
            <person name="Sawayama S."/>
            <person name="Miyazaki J."/>
            <person name="Takai K."/>
            <person name="Nakagawa S."/>
        </authorList>
    </citation>
    <scope>NUCLEOTIDE SEQUENCE</scope>
    <source>
        <strain evidence="1">GF1</strain>
    </source>
</reference>